<proteinExistence type="inferred from homology"/>
<dbReference type="Gene3D" id="1.10.1320.10">
    <property type="entry name" value="DNA-directed RNA polymerase, N-terminal domain"/>
    <property type="match status" value="1"/>
</dbReference>
<dbReference type="InterPro" id="IPR043502">
    <property type="entry name" value="DNA/RNA_pol_sf"/>
</dbReference>
<evidence type="ECO:0000313" key="13">
    <source>
        <dbReference type="EMBL" id="TFK29098.1"/>
    </source>
</evidence>
<dbReference type="FunFam" id="1.10.150.20:FF:000041">
    <property type="entry name" value="DNA-directed RNA polymerase"/>
    <property type="match status" value="1"/>
</dbReference>
<dbReference type="GO" id="GO:0001018">
    <property type="term" value="F:mitochondrial promoter sequence-specific DNA binding"/>
    <property type="evidence" value="ECO:0007669"/>
    <property type="project" value="TreeGrafter"/>
</dbReference>
<evidence type="ECO:0000256" key="3">
    <source>
        <dbReference type="ARBA" id="ARBA00022478"/>
    </source>
</evidence>
<dbReference type="PROSITE" id="PS00489">
    <property type="entry name" value="RNA_POL_PHAGE_2"/>
    <property type="match status" value="1"/>
</dbReference>
<comment type="catalytic activity">
    <reaction evidence="9 10">
        <text>RNA(n) + a ribonucleoside 5'-triphosphate = RNA(n+1) + diphosphate</text>
        <dbReference type="Rhea" id="RHEA:21248"/>
        <dbReference type="Rhea" id="RHEA-COMP:14527"/>
        <dbReference type="Rhea" id="RHEA-COMP:17342"/>
        <dbReference type="ChEBI" id="CHEBI:33019"/>
        <dbReference type="ChEBI" id="CHEBI:61557"/>
        <dbReference type="ChEBI" id="CHEBI:140395"/>
        <dbReference type="EC" id="2.7.7.6"/>
    </reaction>
</comment>
<dbReference type="InterPro" id="IPR029262">
    <property type="entry name" value="RPOL_N"/>
</dbReference>
<dbReference type="Pfam" id="PF00940">
    <property type="entry name" value="RNA_pol"/>
    <property type="match status" value="1"/>
</dbReference>
<keyword evidence="8 10" id="KW-0804">Transcription</keyword>
<evidence type="ECO:0000256" key="2">
    <source>
        <dbReference type="ARBA" id="ARBA00009493"/>
    </source>
</evidence>
<name>A0A5C3L8L0_COPMA</name>
<evidence type="ECO:0000256" key="1">
    <source>
        <dbReference type="ARBA" id="ARBA00004173"/>
    </source>
</evidence>
<keyword evidence="5 10" id="KW-0548">Nucleotidyltransferase</keyword>
<dbReference type="PANTHER" id="PTHR10102:SF0">
    <property type="entry name" value="DNA-DIRECTED RNA POLYMERASE, MITOCHONDRIAL"/>
    <property type="match status" value="1"/>
</dbReference>
<evidence type="ECO:0000259" key="12">
    <source>
        <dbReference type="SMART" id="SM01311"/>
    </source>
</evidence>
<dbReference type="GO" id="GO:0034245">
    <property type="term" value="C:mitochondrial DNA-directed RNA polymerase complex"/>
    <property type="evidence" value="ECO:0007669"/>
    <property type="project" value="TreeGrafter"/>
</dbReference>
<organism evidence="13 14">
    <name type="scientific">Coprinopsis marcescibilis</name>
    <name type="common">Agaric fungus</name>
    <name type="synonym">Psathyrella marcescibilis</name>
    <dbReference type="NCBI Taxonomy" id="230819"/>
    <lineage>
        <taxon>Eukaryota</taxon>
        <taxon>Fungi</taxon>
        <taxon>Dikarya</taxon>
        <taxon>Basidiomycota</taxon>
        <taxon>Agaricomycotina</taxon>
        <taxon>Agaricomycetes</taxon>
        <taxon>Agaricomycetidae</taxon>
        <taxon>Agaricales</taxon>
        <taxon>Agaricineae</taxon>
        <taxon>Psathyrellaceae</taxon>
        <taxon>Coprinopsis</taxon>
    </lineage>
</organism>
<evidence type="ECO:0000256" key="7">
    <source>
        <dbReference type="ARBA" id="ARBA00023128"/>
    </source>
</evidence>
<dbReference type="Proteomes" id="UP000307440">
    <property type="component" value="Unassembled WGS sequence"/>
</dbReference>
<dbReference type="InterPro" id="IPR037159">
    <property type="entry name" value="RNA_POL_N_sf"/>
</dbReference>
<evidence type="ECO:0000256" key="9">
    <source>
        <dbReference type="ARBA" id="ARBA00048552"/>
    </source>
</evidence>
<keyword evidence="4 10" id="KW-0808">Transferase</keyword>
<evidence type="ECO:0000256" key="11">
    <source>
        <dbReference type="SAM" id="MobiDB-lite"/>
    </source>
</evidence>
<feature type="domain" description="DNA-directed RNA polymerase N-terminal" evidence="12">
    <location>
        <begin position="269"/>
        <end position="588"/>
    </location>
</feature>
<dbReference type="InterPro" id="IPR024075">
    <property type="entry name" value="DNA-dir_RNA_pol_helix_hairp_sf"/>
</dbReference>
<comment type="subcellular location">
    <subcellularLocation>
        <location evidence="1">Mitochondrion</location>
    </subcellularLocation>
</comment>
<dbReference type="OrthoDB" id="276422at2759"/>
<dbReference type="Pfam" id="PF14700">
    <property type="entry name" value="RPOL_N"/>
    <property type="match status" value="1"/>
</dbReference>
<dbReference type="SMART" id="SM01311">
    <property type="entry name" value="RPOL_N"/>
    <property type="match status" value="1"/>
</dbReference>
<keyword evidence="3 10" id="KW-0240">DNA-directed RNA polymerase</keyword>
<gene>
    <name evidence="13" type="ORF">FA15DRAFT_677976</name>
</gene>
<dbReference type="EC" id="2.7.7.6" evidence="10"/>
<feature type="compositionally biased region" description="Polar residues" evidence="11">
    <location>
        <begin position="1"/>
        <end position="11"/>
    </location>
</feature>
<accession>A0A5C3L8L0</accession>
<dbReference type="SUPFAM" id="SSF56672">
    <property type="entry name" value="DNA/RNA polymerases"/>
    <property type="match status" value="1"/>
</dbReference>
<evidence type="ECO:0000313" key="14">
    <source>
        <dbReference type="Proteomes" id="UP000307440"/>
    </source>
</evidence>
<dbReference type="FunFam" id="1.10.287.280:FF:000001">
    <property type="entry name" value="DNA-directed RNA polymerase"/>
    <property type="match status" value="1"/>
</dbReference>
<keyword evidence="7" id="KW-0496">Mitochondrion</keyword>
<evidence type="ECO:0000256" key="10">
    <source>
        <dbReference type="RuleBase" id="RU003805"/>
    </source>
</evidence>
<dbReference type="GO" id="GO:0006390">
    <property type="term" value="P:mitochondrial transcription"/>
    <property type="evidence" value="ECO:0007669"/>
    <property type="project" value="TreeGrafter"/>
</dbReference>
<dbReference type="AlphaFoldDB" id="A0A5C3L8L0"/>
<dbReference type="InterPro" id="IPR046950">
    <property type="entry name" value="DNA-dir_Rpol_C_phage-type"/>
</dbReference>
<keyword evidence="14" id="KW-1185">Reference proteome</keyword>
<dbReference type="InterPro" id="IPR011990">
    <property type="entry name" value="TPR-like_helical_dom_sf"/>
</dbReference>
<evidence type="ECO:0000256" key="5">
    <source>
        <dbReference type="ARBA" id="ARBA00022695"/>
    </source>
</evidence>
<dbReference type="STRING" id="230819.A0A5C3L8L0"/>
<dbReference type="InterPro" id="IPR002092">
    <property type="entry name" value="DNA-dir_Rpol_phage-type"/>
</dbReference>
<comment type="function">
    <text evidence="10">DNA-dependent RNA polymerase catalyzes the transcription of DNA into RNA using the four ribonucleoside triphosphates as substrates.</text>
</comment>
<dbReference type="PANTHER" id="PTHR10102">
    <property type="entry name" value="DNA-DIRECTED RNA POLYMERASE, MITOCHONDRIAL"/>
    <property type="match status" value="1"/>
</dbReference>
<sequence>MQPSASSSTHTIRQEDPNPSDFLTPFLSRLKLTVLPAPLPTDEHKFDPIFTPTNVQDQVAIMDACLQDLHSVRRAQTVFERLRLNNKAVLHAEIYNNVLFAYKGMALREHVKGVREAWLNQAWQLFDDMVSGREEIEPNGTTFATMFDLYSLRQSAWSHEELITLTLERELDILDIVANPSISPDIAQELITSLSKVALEMGRVNIVNDLAKASSIAQGNVADGPEVRVTKKPVKEGKQTEVPFNIQNLRDHLAYVAYARHVLPDDAVARQRHLELSAYDIEEGRMKVQNEQMEQLGLDKRFQDKKLQAHMYRWNGELATRIKEELKKIEREEESGKYRIDKGNVLTPYLSLVRADRLSLITILETMRLTGTGGIVSGMKTTRAVVSIGKAVEMEYKARVCKQNKLPVPDMSRHDIANAFSDEGYENLHQRRVAAAKQLVTGESWTAPWSQLTRAQIGAILLECLMDVATIRRVSPDLNTGKSVSEDHPVFYHSYEYNRGTKLGVIKVNPAISDRIANDSLHGTIHPRHLPMLIPPKPWIGASEGAYLFSKAHLMRFKEGIEQEKYLDEAIKKGNMELVMAGLNVLGRTPWQINKNIFEVVLQVWNQGERVGKLPPAVYEESEPAIPTGDQDDVRARAIYLQKHKQWQQKVAANHSERCSTNYKIEIARAFLDETIYFPHNMDFRGRAYPLPPHLNHIGDDLSRGLLMFNEARPLGERGLRWLKIHVANLYGFDKADFNERVEWVHERLDSIKDCAKNPLNGNKMWQQADDPWQFLAAAMELTAALESADPHQHMSHLPIHQDGTCNGLQHYAAMGGDKQGAQQVNLAASDRPSDVYTFVGNKVEMSIAEDAAKGNAYAKILQGKITRKVVKQTVMTTVYGVTFVGARDQIEGQLEARGDIPIEECWNTAGYLAKKVLHCIGDTFQGARGIQNWLNICARLVSKSIAPERFQVATDQYVQKMKKGSAKLKSGQARMKKEQMTSVIWTTALGLPVVQPYRKTSRKQIMTNIQSVYISDPNIPNEVNSQKQATAFPPNFVHSLDATHMLLTALECNRRNLVFASVHDSYWTHACDVDEMSSVIRETFIQLHSTDVLKRLSEEFKTRYKGYRLPVIYLASHGNVRTKLLEAGARLRVTSSQAEKLAGLGKLLEISDDSAIEEKDLLLPQDGEIASNASDAAELLSEECEEDMELLDENDKVLSSAKAEMLGKFVDVTELIPPLPEKGDFNVNDIRESAYFFS</sequence>
<feature type="region of interest" description="Disordered" evidence="11">
    <location>
        <begin position="1"/>
        <end position="20"/>
    </location>
</feature>
<evidence type="ECO:0000256" key="4">
    <source>
        <dbReference type="ARBA" id="ARBA00022679"/>
    </source>
</evidence>
<comment type="similarity">
    <text evidence="2 10">Belongs to the phage and mitochondrial RNA polymerase family.</text>
</comment>
<reference evidence="13 14" key="1">
    <citation type="journal article" date="2019" name="Nat. Ecol. Evol.">
        <title>Megaphylogeny resolves global patterns of mushroom evolution.</title>
        <authorList>
            <person name="Varga T."/>
            <person name="Krizsan K."/>
            <person name="Foldi C."/>
            <person name="Dima B."/>
            <person name="Sanchez-Garcia M."/>
            <person name="Sanchez-Ramirez S."/>
            <person name="Szollosi G.J."/>
            <person name="Szarkandi J.G."/>
            <person name="Papp V."/>
            <person name="Albert L."/>
            <person name="Andreopoulos W."/>
            <person name="Angelini C."/>
            <person name="Antonin V."/>
            <person name="Barry K.W."/>
            <person name="Bougher N.L."/>
            <person name="Buchanan P."/>
            <person name="Buyck B."/>
            <person name="Bense V."/>
            <person name="Catcheside P."/>
            <person name="Chovatia M."/>
            <person name="Cooper J."/>
            <person name="Damon W."/>
            <person name="Desjardin D."/>
            <person name="Finy P."/>
            <person name="Geml J."/>
            <person name="Haridas S."/>
            <person name="Hughes K."/>
            <person name="Justo A."/>
            <person name="Karasinski D."/>
            <person name="Kautmanova I."/>
            <person name="Kiss B."/>
            <person name="Kocsube S."/>
            <person name="Kotiranta H."/>
            <person name="LaButti K.M."/>
            <person name="Lechner B.E."/>
            <person name="Liimatainen K."/>
            <person name="Lipzen A."/>
            <person name="Lukacs Z."/>
            <person name="Mihaltcheva S."/>
            <person name="Morgado L.N."/>
            <person name="Niskanen T."/>
            <person name="Noordeloos M.E."/>
            <person name="Ohm R.A."/>
            <person name="Ortiz-Santana B."/>
            <person name="Ovrebo C."/>
            <person name="Racz N."/>
            <person name="Riley R."/>
            <person name="Savchenko A."/>
            <person name="Shiryaev A."/>
            <person name="Soop K."/>
            <person name="Spirin V."/>
            <person name="Szebenyi C."/>
            <person name="Tomsovsky M."/>
            <person name="Tulloss R.E."/>
            <person name="Uehling J."/>
            <person name="Grigoriev I.V."/>
            <person name="Vagvolgyi C."/>
            <person name="Papp T."/>
            <person name="Martin F.M."/>
            <person name="Miettinen O."/>
            <person name="Hibbett D.S."/>
            <person name="Nagy L.G."/>
        </authorList>
    </citation>
    <scope>NUCLEOTIDE SEQUENCE [LARGE SCALE GENOMIC DNA]</scope>
    <source>
        <strain evidence="13 14">CBS 121175</strain>
    </source>
</reference>
<dbReference type="Gene3D" id="1.10.287.280">
    <property type="match status" value="1"/>
</dbReference>
<dbReference type="Gene3D" id="1.25.40.10">
    <property type="entry name" value="Tetratricopeptide repeat domain"/>
    <property type="match status" value="1"/>
</dbReference>
<keyword evidence="6" id="KW-0809">Transit peptide</keyword>
<dbReference type="EMBL" id="ML210151">
    <property type="protein sequence ID" value="TFK29098.1"/>
    <property type="molecule type" value="Genomic_DNA"/>
</dbReference>
<dbReference type="PROSITE" id="PS00900">
    <property type="entry name" value="RNA_POL_PHAGE_1"/>
    <property type="match status" value="1"/>
</dbReference>
<evidence type="ECO:0000256" key="8">
    <source>
        <dbReference type="ARBA" id="ARBA00023163"/>
    </source>
</evidence>
<protein>
    <recommendedName>
        <fullName evidence="10">DNA-directed RNA polymerase</fullName>
        <ecNumber evidence="10">2.7.7.6</ecNumber>
    </recommendedName>
</protein>
<dbReference type="Gene3D" id="1.10.287.260">
    <property type="match status" value="1"/>
</dbReference>
<evidence type="ECO:0000256" key="6">
    <source>
        <dbReference type="ARBA" id="ARBA00022946"/>
    </source>
</evidence>
<dbReference type="Gene3D" id="1.10.150.20">
    <property type="entry name" value="5' to 3' exonuclease, C-terminal subdomain"/>
    <property type="match status" value="1"/>
</dbReference>
<dbReference type="GO" id="GO:0003899">
    <property type="term" value="F:DNA-directed RNA polymerase activity"/>
    <property type="evidence" value="ECO:0007669"/>
    <property type="project" value="UniProtKB-EC"/>
</dbReference>